<comment type="subcellular location">
    <subcellularLocation>
        <location evidence="1">Membrane</location>
    </subcellularLocation>
</comment>
<keyword evidence="2 5" id="KW-0812">Transmembrane</keyword>
<gene>
    <name evidence="7" type="ORF">PhCBS80983_g05938</name>
</gene>
<feature type="transmembrane region" description="Helical" evidence="5">
    <location>
        <begin position="196"/>
        <end position="216"/>
    </location>
</feature>
<feature type="transmembrane region" description="Helical" evidence="5">
    <location>
        <begin position="85"/>
        <end position="107"/>
    </location>
</feature>
<dbReference type="Proteomes" id="UP000318582">
    <property type="component" value="Unassembled WGS sequence"/>
</dbReference>
<evidence type="ECO:0000313" key="8">
    <source>
        <dbReference type="Proteomes" id="UP000318582"/>
    </source>
</evidence>
<feature type="transmembrane region" description="Helical" evidence="5">
    <location>
        <begin position="42"/>
        <end position="64"/>
    </location>
</feature>
<dbReference type="EMBL" id="QEAQ01000156">
    <property type="protein sequence ID" value="TPX54413.1"/>
    <property type="molecule type" value="Genomic_DNA"/>
</dbReference>
<dbReference type="GO" id="GO:0008610">
    <property type="term" value="P:lipid biosynthetic process"/>
    <property type="evidence" value="ECO:0007669"/>
    <property type="project" value="InterPro"/>
</dbReference>
<evidence type="ECO:0000256" key="3">
    <source>
        <dbReference type="ARBA" id="ARBA00022989"/>
    </source>
</evidence>
<dbReference type="GO" id="GO:0005506">
    <property type="term" value="F:iron ion binding"/>
    <property type="evidence" value="ECO:0007669"/>
    <property type="project" value="InterPro"/>
</dbReference>
<dbReference type="GO" id="GO:0016020">
    <property type="term" value="C:membrane"/>
    <property type="evidence" value="ECO:0007669"/>
    <property type="project" value="UniProtKB-SubCell"/>
</dbReference>
<keyword evidence="4 5" id="KW-0472">Membrane</keyword>
<organism evidence="7 8">
    <name type="scientific">Powellomyces hirtus</name>
    <dbReference type="NCBI Taxonomy" id="109895"/>
    <lineage>
        <taxon>Eukaryota</taxon>
        <taxon>Fungi</taxon>
        <taxon>Fungi incertae sedis</taxon>
        <taxon>Chytridiomycota</taxon>
        <taxon>Chytridiomycota incertae sedis</taxon>
        <taxon>Chytridiomycetes</taxon>
        <taxon>Spizellomycetales</taxon>
        <taxon>Powellomycetaceae</taxon>
        <taxon>Powellomyces</taxon>
    </lineage>
</organism>
<feature type="domain" description="Fatty acid hydroxylase" evidence="6">
    <location>
        <begin position="135"/>
        <end position="271"/>
    </location>
</feature>
<keyword evidence="3 5" id="KW-1133">Transmembrane helix</keyword>
<feature type="transmembrane region" description="Helical" evidence="5">
    <location>
        <begin position="127"/>
        <end position="147"/>
    </location>
</feature>
<sequence>MTMSNITTDASAVGESAKYAMTFLERHWLGLFEHASYPALKLALVLFAWMEIVFFGRFLPYYIMDKIPFFQKYKIQDNKPNTPELYWKCIKSIILSQIFIQLPLMLLFHPTAVWLGMRFLEVPFPPWTTIALSCLFCLAVEDCYHYFVHRLMHHRLLYKHVHKVHHEFSAPFGIAAEYAHPIETVVLGQGFFLGPVMLLMMGVDVHVVTMAIWLAVRLIETVDVHAGYDFPWALHHWLPFLGGPAFHDHHHETFKGNYSSSFVIWDWLFGTDASYNARRAKRNQRKPLASGVEARQKVQ</sequence>
<dbReference type="InterPro" id="IPR050307">
    <property type="entry name" value="Sterol_Desaturase_Related"/>
</dbReference>
<evidence type="ECO:0000256" key="5">
    <source>
        <dbReference type="SAM" id="Phobius"/>
    </source>
</evidence>
<proteinExistence type="predicted"/>
<evidence type="ECO:0000259" key="6">
    <source>
        <dbReference type="Pfam" id="PF04116"/>
    </source>
</evidence>
<dbReference type="PANTHER" id="PTHR11863">
    <property type="entry name" value="STEROL DESATURASE"/>
    <property type="match status" value="1"/>
</dbReference>
<keyword evidence="8" id="KW-1185">Reference proteome</keyword>
<evidence type="ECO:0000256" key="2">
    <source>
        <dbReference type="ARBA" id="ARBA00022692"/>
    </source>
</evidence>
<evidence type="ECO:0000256" key="1">
    <source>
        <dbReference type="ARBA" id="ARBA00004370"/>
    </source>
</evidence>
<protein>
    <recommendedName>
        <fullName evidence="6">Fatty acid hydroxylase domain-containing protein</fullName>
    </recommendedName>
</protein>
<name>A0A507DRS3_9FUNG</name>
<evidence type="ECO:0000313" key="7">
    <source>
        <dbReference type="EMBL" id="TPX54413.1"/>
    </source>
</evidence>
<dbReference type="GO" id="GO:0016491">
    <property type="term" value="F:oxidoreductase activity"/>
    <property type="evidence" value="ECO:0007669"/>
    <property type="project" value="InterPro"/>
</dbReference>
<dbReference type="InterPro" id="IPR006694">
    <property type="entry name" value="Fatty_acid_hydroxylase"/>
</dbReference>
<evidence type="ECO:0000256" key="4">
    <source>
        <dbReference type="ARBA" id="ARBA00023136"/>
    </source>
</evidence>
<reference evidence="7 8" key="1">
    <citation type="journal article" date="2019" name="Sci. Rep.">
        <title>Comparative genomics of chytrid fungi reveal insights into the obligate biotrophic and pathogenic lifestyle of Synchytrium endobioticum.</title>
        <authorList>
            <person name="van de Vossenberg B.T.L.H."/>
            <person name="Warris S."/>
            <person name="Nguyen H.D.T."/>
            <person name="van Gent-Pelzer M.P.E."/>
            <person name="Joly D.L."/>
            <person name="van de Geest H.C."/>
            <person name="Bonants P.J.M."/>
            <person name="Smith D.S."/>
            <person name="Levesque C.A."/>
            <person name="van der Lee T.A.J."/>
        </authorList>
    </citation>
    <scope>NUCLEOTIDE SEQUENCE [LARGE SCALE GENOMIC DNA]</scope>
    <source>
        <strain evidence="7 8">CBS 809.83</strain>
    </source>
</reference>
<dbReference type="AlphaFoldDB" id="A0A507DRS3"/>
<accession>A0A507DRS3</accession>
<dbReference type="Pfam" id="PF04116">
    <property type="entry name" value="FA_hydroxylase"/>
    <property type="match status" value="1"/>
</dbReference>
<dbReference type="STRING" id="109895.A0A507DRS3"/>
<comment type="caution">
    <text evidence="7">The sequence shown here is derived from an EMBL/GenBank/DDBJ whole genome shotgun (WGS) entry which is preliminary data.</text>
</comment>